<dbReference type="SUPFAM" id="SSF53167">
    <property type="entry name" value="Purine and uridine phosphorylases"/>
    <property type="match status" value="1"/>
</dbReference>
<dbReference type="Gene3D" id="3.40.50.1580">
    <property type="entry name" value="Nucleoside phosphorylase domain"/>
    <property type="match status" value="1"/>
</dbReference>
<dbReference type="Gene3D" id="3.40.50.10140">
    <property type="entry name" value="Toll/interleukin-1 receptor homology (TIR) domain"/>
    <property type="match status" value="1"/>
</dbReference>
<dbReference type="GO" id="GO:0007165">
    <property type="term" value="P:signal transduction"/>
    <property type="evidence" value="ECO:0007669"/>
    <property type="project" value="InterPro"/>
</dbReference>
<evidence type="ECO:0000259" key="1">
    <source>
        <dbReference type="Pfam" id="PF01048"/>
    </source>
</evidence>
<dbReference type="GO" id="GO:0019284">
    <property type="term" value="P:L-methionine salvage from S-adenosylmethionine"/>
    <property type="evidence" value="ECO:0007669"/>
    <property type="project" value="TreeGrafter"/>
</dbReference>
<evidence type="ECO:0000259" key="2">
    <source>
        <dbReference type="Pfam" id="PF13676"/>
    </source>
</evidence>
<feature type="domain" description="Nucleoside phosphorylase" evidence="1">
    <location>
        <begin position="172"/>
        <end position="386"/>
    </location>
</feature>
<name>A0A0F9SY51_9ZZZZ</name>
<organism evidence="3">
    <name type="scientific">marine sediment metagenome</name>
    <dbReference type="NCBI Taxonomy" id="412755"/>
    <lineage>
        <taxon>unclassified sequences</taxon>
        <taxon>metagenomes</taxon>
        <taxon>ecological metagenomes</taxon>
    </lineage>
</organism>
<dbReference type="PANTHER" id="PTHR46832:SF1">
    <property type="entry name" value="5'-METHYLTHIOADENOSINE_S-ADENOSYLHOMOCYSTEINE NUCLEOSIDASE"/>
    <property type="match status" value="1"/>
</dbReference>
<dbReference type="SUPFAM" id="SSF52200">
    <property type="entry name" value="Toll/Interleukin receptor TIR domain"/>
    <property type="match status" value="1"/>
</dbReference>
<dbReference type="GO" id="GO:0008930">
    <property type="term" value="F:methylthioadenosine nucleosidase activity"/>
    <property type="evidence" value="ECO:0007669"/>
    <property type="project" value="TreeGrafter"/>
</dbReference>
<feature type="domain" description="TIR" evidence="2">
    <location>
        <begin position="5"/>
        <end position="101"/>
    </location>
</feature>
<proteinExistence type="predicted"/>
<dbReference type="Pfam" id="PF01048">
    <property type="entry name" value="PNP_UDP_1"/>
    <property type="match status" value="1"/>
</dbReference>
<dbReference type="InterPro" id="IPR000157">
    <property type="entry name" value="TIR_dom"/>
</dbReference>
<protein>
    <submittedName>
        <fullName evidence="3">Uncharacterized protein</fullName>
    </submittedName>
</protein>
<dbReference type="GO" id="GO:0005829">
    <property type="term" value="C:cytosol"/>
    <property type="evidence" value="ECO:0007669"/>
    <property type="project" value="TreeGrafter"/>
</dbReference>
<dbReference type="Pfam" id="PF13676">
    <property type="entry name" value="TIR_2"/>
    <property type="match status" value="1"/>
</dbReference>
<dbReference type="PANTHER" id="PTHR46832">
    <property type="entry name" value="5'-METHYLTHIOADENOSINE/S-ADENOSYLHOMOCYSTEINE NUCLEOSIDASE"/>
    <property type="match status" value="1"/>
</dbReference>
<dbReference type="GO" id="GO:0008782">
    <property type="term" value="F:adenosylhomocysteine nucleosidase activity"/>
    <property type="evidence" value="ECO:0007669"/>
    <property type="project" value="TreeGrafter"/>
</dbReference>
<accession>A0A0F9SY51</accession>
<reference evidence="3" key="1">
    <citation type="journal article" date="2015" name="Nature">
        <title>Complex archaea that bridge the gap between prokaryotes and eukaryotes.</title>
        <authorList>
            <person name="Spang A."/>
            <person name="Saw J.H."/>
            <person name="Jorgensen S.L."/>
            <person name="Zaremba-Niedzwiedzka K."/>
            <person name="Martijn J."/>
            <person name="Lind A.E."/>
            <person name="van Eijk R."/>
            <person name="Schleper C."/>
            <person name="Guy L."/>
            <person name="Ettema T.J."/>
        </authorList>
    </citation>
    <scope>NUCLEOTIDE SEQUENCE</scope>
</reference>
<dbReference type="EMBL" id="LAZR01000470">
    <property type="protein sequence ID" value="KKN67597.1"/>
    <property type="molecule type" value="Genomic_DNA"/>
</dbReference>
<dbReference type="InterPro" id="IPR035897">
    <property type="entry name" value="Toll_tir_struct_dom_sf"/>
</dbReference>
<evidence type="ECO:0000313" key="3">
    <source>
        <dbReference type="EMBL" id="KKN67597.1"/>
    </source>
</evidence>
<dbReference type="GO" id="GO:0009116">
    <property type="term" value="P:nucleoside metabolic process"/>
    <property type="evidence" value="ECO:0007669"/>
    <property type="project" value="InterPro"/>
</dbReference>
<comment type="caution">
    <text evidence="3">The sequence shown here is derived from an EMBL/GenBank/DDBJ whole genome shotgun (WGS) entry which is preliminary data.</text>
</comment>
<sequence length="413" mass="47087">MSTEIFIGYSLKDKEVLIEALIKKIQNSGFNVKSELSFSIGDNIVEEVADNINTHNFGFIVISKNFLNMNWKKDELEYLRSLEKTKGKLGLIVYNLEDDFINDFFMNISKIKILKIESNEEFENFQPNEILEYIIELYKIYTYENEDNLRDTAEFEDVTKVILKQLVSKINILIFTAIEIERITVLKSMEPLDDKNNILRGYIGSETYFIGKLGVYNIALTMCEPGSSTRDGIILTSYEAFSFWKPKIAILCGIAFGFNESNQKIGDILISKNLINYEIERVGTKTLSRAPRVECSSLLLNRFRSAIDWEFKIADNLYSNKHFGLMLSGEKLIDNITFRNEQLGKYPEAIGGDMEAGGLYASASRKNIDWIVIKSICDWASGKSDKFQILSAEASVSLIFHLFSKANVFEGIA</sequence>
<dbReference type="AlphaFoldDB" id="A0A0F9SY51"/>
<gene>
    <name evidence="3" type="ORF">LCGC14_0459900</name>
</gene>
<dbReference type="InterPro" id="IPR035994">
    <property type="entry name" value="Nucleoside_phosphorylase_sf"/>
</dbReference>
<dbReference type="InterPro" id="IPR000845">
    <property type="entry name" value="Nucleoside_phosphorylase_d"/>
</dbReference>